<organism evidence="2 3">
    <name type="scientific">Streptomyces sp. 900116325</name>
    <dbReference type="NCBI Taxonomy" id="3154295"/>
    <lineage>
        <taxon>Bacteria</taxon>
        <taxon>Bacillati</taxon>
        <taxon>Actinomycetota</taxon>
        <taxon>Actinomycetes</taxon>
        <taxon>Kitasatosporales</taxon>
        <taxon>Streptomycetaceae</taxon>
        <taxon>Streptomyces</taxon>
    </lineage>
</organism>
<dbReference type="SUPFAM" id="SSF46785">
    <property type="entry name" value="Winged helix' DNA-binding domain"/>
    <property type="match status" value="1"/>
</dbReference>
<feature type="domain" description="LexA repressor DNA-binding" evidence="1">
    <location>
        <begin position="26"/>
        <end position="88"/>
    </location>
</feature>
<sequence length="93" mass="10423">MQRHRASPDRDLHSKSNVCAHGYVHNLTDRQRRILGAIRDHIAETGEAPSTVREIGAAVGLSSSSSVLYQLRRLEQAGVLARERYRSRSVRTS</sequence>
<keyword evidence="3" id="KW-1185">Reference proteome</keyword>
<name>A0ABV2UKS9_9ACTN</name>
<protein>
    <submittedName>
        <fullName evidence="2">Winged helix-turn-helix transcriptional regulator</fullName>
    </submittedName>
</protein>
<dbReference type="EMBL" id="JBEXIP010000060">
    <property type="protein sequence ID" value="MET8438456.1"/>
    <property type="molecule type" value="Genomic_DNA"/>
</dbReference>
<proteinExistence type="predicted"/>
<comment type="caution">
    <text evidence="2">The sequence shown here is derived from an EMBL/GenBank/DDBJ whole genome shotgun (WGS) entry which is preliminary data.</text>
</comment>
<dbReference type="RefSeq" id="WP_356712872.1">
    <property type="nucleotide sequence ID" value="NZ_JBEXIP010000060.1"/>
</dbReference>
<evidence type="ECO:0000313" key="3">
    <source>
        <dbReference type="Proteomes" id="UP001550044"/>
    </source>
</evidence>
<evidence type="ECO:0000313" key="2">
    <source>
        <dbReference type="EMBL" id="MET8438456.1"/>
    </source>
</evidence>
<dbReference type="InterPro" id="IPR036388">
    <property type="entry name" value="WH-like_DNA-bd_sf"/>
</dbReference>
<reference evidence="2 3" key="1">
    <citation type="submission" date="2024-06" db="EMBL/GenBank/DDBJ databases">
        <title>The Natural Products Discovery Center: Release of the First 8490 Sequenced Strains for Exploring Actinobacteria Biosynthetic Diversity.</title>
        <authorList>
            <person name="Kalkreuter E."/>
            <person name="Kautsar S.A."/>
            <person name="Yang D."/>
            <person name="Bader C.D."/>
            <person name="Teijaro C.N."/>
            <person name="Fluegel L."/>
            <person name="Davis C.M."/>
            <person name="Simpson J.R."/>
            <person name="Lauterbach L."/>
            <person name="Steele A.D."/>
            <person name="Gui C."/>
            <person name="Meng S."/>
            <person name="Li G."/>
            <person name="Viehrig K."/>
            <person name="Ye F."/>
            <person name="Su P."/>
            <person name="Kiefer A.F."/>
            <person name="Nichols A."/>
            <person name="Cepeda A.J."/>
            <person name="Yan W."/>
            <person name="Fan B."/>
            <person name="Jiang Y."/>
            <person name="Adhikari A."/>
            <person name="Zheng C.-J."/>
            <person name="Schuster L."/>
            <person name="Cowan T.M."/>
            <person name="Smanski M.J."/>
            <person name="Chevrette M.G."/>
            <person name="De Carvalho L.P.S."/>
            <person name="Shen B."/>
        </authorList>
    </citation>
    <scope>NUCLEOTIDE SEQUENCE [LARGE SCALE GENOMIC DNA]</scope>
    <source>
        <strain evidence="2 3">NPDC005137</strain>
    </source>
</reference>
<dbReference type="Proteomes" id="UP001550044">
    <property type="component" value="Unassembled WGS sequence"/>
</dbReference>
<dbReference type="Pfam" id="PF01726">
    <property type="entry name" value="LexA_DNA_bind"/>
    <property type="match status" value="1"/>
</dbReference>
<gene>
    <name evidence="2" type="ORF">ABZV61_38230</name>
</gene>
<dbReference type="InterPro" id="IPR006199">
    <property type="entry name" value="LexA_DNA-bd_dom"/>
</dbReference>
<accession>A0ABV2UKS9</accession>
<dbReference type="InterPro" id="IPR036390">
    <property type="entry name" value="WH_DNA-bd_sf"/>
</dbReference>
<dbReference type="Gene3D" id="1.10.10.10">
    <property type="entry name" value="Winged helix-like DNA-binding domain superfamily/Winged helix DNA-binding domain"/>
    <property type="match status" value="1"/>
</dbReference>
<evidence type="ECO:0000259" key="1">
    <source>
        <dbReference type="Pfam" id="PF01726"/>
    </source>
</evidence>